<dbReference type="STRING" id="349521.HCH_01978"/>
<dbReference type="InterPro" id="IPR010945">
    <property type="entry name" value="Malate_DH_type2"/>
</dbReference>
<dbReference type="EC" id="1.1.1.37" evidence="7"/>
<dbReference type="OrthoDB" id="9802969at2"/>
<dbReference type="HOGENOM" id="CLU_1407034_0_0_6"/>
<evidence type="ECO:0000259" key="5">
    <source>
        <dbReference type="Pfam" id="PF00056"/>
    </source>
</evidence>
<comment type="similarity">
    <text evidence="2">Belongs to the LDH/MDH superfamily. MDH type 2 family.</text>
</comment>
<dbReference type="Proteomes" id="UP000000238">
    <property type="component" value="Chromosome"/>
</dbReference>
<dbReference type="EMBL" id="CP000155">
    <property type="protein sequence ID" value="ABC28811.1"/>
    <property type="molecule type" value="Genomic_DNA"/>
</dbReference>
<evidence type="ECO:0000256" key="3">
    <source>
        <dbReference type="ARBA" id="ARBA00023002"/>
    </source>
</evidence>
<dbReference type="KEGG" id="hch:HCH_01978"/>
<evidence type="ECO:0000256" key="2">
    <source>
        <dbReference type="ARBA" id="ARBA00009613"/>
    </source>
</evidence>
<dbReference type="eggNOG" id="COG0039">
    <property type="taxonomic scope" value="Bacteria"/>
</dbReference>
<dbReference type="GO" id="GO:0006108">
    <property type="term" value="P:malate metabolic process"/>
    <property type="evidence" value="ECO:0007669"/>
    <property type="project" value="InterPro"/>
</dbReference>
<comment type="function">
    <text evidence="1">Catalyzes the reversible oxidation of malate to oxaloacetate.</text>
</comment>
<dbReference type="InterPro" id="IPR001236">
    <property type="entry name" value="Lactate/malate_DH_N"/>
</dbReference>
<dbReference type="Pfam" id="PF00056">
    <property type="entry name" value="Ldh_1_N"/>
    <property type="match status" value="1"/>
</dbReference>
<dbReference type="Gene3D" id="3.90.110.10">
    <property type="entry name" value="Lactate dehydrogenase/glycoside hydrolase, family 4, C-terminal"/>
    <property type="match status" value="1"/>
</dbReference>
<evidence type="ECO:0000256" key="4">
    <source>
        <dbReference type="RuleBase" id="RU003369"/>
    </source>
</evidence>
<keyword evidence="8" id="KW-1185">Reference proteome</keyword>
<dbReference type="SUPFAM" id="SSF56327">
    <property type="entry name" value="LDH C-terminal domain-like"/>
    <property type="match status" value="1"/>
</dbReference>
<keyword evidence="3 4" id="KW-0560">Oxidoreductase</keyword>
<evidence type="ECO:0000256" key="1">
    <source>
        <dbReference type="ARBA" id="ARBA00003966"/>
    </source>
</evidence>
<evidence type="ECO:0000313" key="8">
    <source>
        <dbReference type="Proteomes" id="UP000000238"/>
    </source>
</evidence>
<name>Q2SKL3_HAHCH</name>
<dbReference type="SUPFAM" id="SSF51735">
    <property type="entry name" value="NAD(P)-binding Rossmann-fold domains"/>
    <property type="match status" value="1"/>
</dbReference>
<dbReference type="PANTHER" id="PTHR23382">
    <property type="entry name" value="MALATE DEHYDROGENASE"/>
    <property type="match status" value="1"/>
</dbReference>
<dbReference type="InterPro" id="IPR022383">
    <property type="entry name" value="Lactate/malate_DH_C"/>
</dbReference>
<proteinExistence type="inferred from homology"/>
<dbReference type="AlphaFoldDB" id="Q2SKL3"/>
<accession>Q2SKL3</accession>
<protein>
    <submittedName>
        <fullName evidence="7">Malate dehydrogenase</fullName>
        <ecNumber evidence="7">1.1.1.37</ecNumber>
    </submittedName>
</protein>
<sequence>MDRMQQLQENPSIFVEQGKALGKVAKDTVKTLVVGNPANTNALIAWANARYLPHHQFSALMRLDHNRALGFLSRKIGINPRRIKRLTIWGNHASTLFPDASHLRIDGQPIRMALDMNWYRDIMIDQVQQRGTAVISCKGRTSSSSAAQAIIDHLRDWRFGTEEGDFVSMGVLSQGDRKPVADVAGATVGARPL</sequence>
<dbReference type="Gene3D" id="3.40.50.720">
    <property type="entry name" value="NAD(P)-binding Rossmann-like Domain"/>
    <property type="match status" value="1"/>
</dbReference>
<reference evidence="7 8" key="1">
    <citation type="journal article" date="2005" name="Nucleic Acids Res.">
        <title>Genomic blueprint of Hahella chejuensis, a marine microbe producing an algicidal agent.</title>
        <authorList>
            <person name="Jeong H."/>
            <person name="Yim J.H."/>
            <person name="Lee C."/>
            <person name="Choi S.-H."/>
            <person name="Park Y.K."/>
            <person name="Yoon S.H."/>
            <person name="Hur C.-G."/>
            <person name="Kang H.-Y."/>
            <person name="Kim D."/>
            <person name="Lee H.H."/>
            <person name="Park K.H."/>
            <person name="Park S.-H."/>
            <person name="Park H.-S."/>
            <person name="Lee H.K."/>
            <person name="Oh T.K."/>
            <person name="Kim J.F."/>
        </authorList>
    </citation>
    <scope>NUCLEOTIDE SEQUENCE [LARGE SCALE GENOMIC DNA]</scope>
    <source>
        <strain evidence="7 8">KCTC 2396</strain>
    </source>
</reference>
<dbReference type="InterPro" id="IPR036291">
    <property type="entry name" value="NAD(P)-bd_dom_sf"/>
</dbReference>
<feature type="domain" description="Lactate/malate dehydrogenase N-terminal" evidence="5">
    <location>
        <begin position="1"/>
        <end position="55"/>
    </location>
</feature>
<feature type="domain" description="Lactate/malate dehydrogenase C-terminal" evidence="6">
    <location>
        <begin position="62"/>
        <end position="176"/>
    </location>
</feature>
<dbReference type="InterPro" id="IPR015955">
    <property type="entry name" value="Lactate_DH/Glyco_Ohase_4_C"/>
</dbReference>
<evidence type="ECO:0000259" key="6">
    <source>
        <dbReference type="Pfam" id="PF02866"/>
    </source>
</evidence>
<gene>
    <name evidence="7" type="primary">mdh</name>
    <name evidence="7" type="ordered locus">HCH_01978</name>
</gene>
<dbReference type="Pfam" id="PF02866">
    <property type="entry name" value="Ldh_1_C"/>
    <property type="match status" value="1"/>
</dbReference>
<dbReference type="GO" id="GO:0030060">
    <property type="term" value="F:L-malate dehydrogenase (NAD+) activity"/>
    <property type="evidence" value="ECO:0007669"/>
    <property type="project" value="UniProtKB-EC"/>
</dbReference>
<evidence type="ECO:0000313" key="7">
    <source>
        <dbReference type="EMBL" id="ABC28811.1"/>
    </source>
</evidence>
<organism evidence="7 8">
    <name type="scientific">Hahella chejuensis (strain KCTC 2396)</name>
    <dbReference type="NCBI Taxonomy" id="349521"/>
    <lineage>
        <taxon>Bacteria</taxon>
        <taxon>Pseudomonadati</taxon>
        <taxon>Pseudomonadota</taxon>
        <taxon>Gammaproteobacteria</taxon>
        <taxon>Oceanospirillales</taxon>
        <taxon>Hahellaceae</taxon>
        <taxon>Hahella</taxon>
    </lineage>
</organism>